<dbReference type="PANTHER" id="PTHR45657:SF3">
    <property type="entry name" value="TRANSPORTER, PUTATIVE (AFU_ORTHOLOGUE AFUA_5G09260)-RELATED"/>
    <property type="match status" value="1"/>
</dbReference>
<protein>
    <recommendedName>
        <fullName evidence="2">CRAL-TRIO domain-containing protein</fullName>
    </recommendedName>
</protein>
<gene>
    <name evidence="3" type="ORF">N7482_003634</name>
</gene>
<organism evidence="3 4">
    <name type="scientific">Penicillium canariense</name>
    <dbReference type="NCBI Taxonomy" id="189055"/>
    <lineage>
        <taxon>Eukaryota</taxon>
        <taxon>Fungi</taxon>
        <taxon>Dikarya</taxon>
        <taxon>Ascomycota</taxon>
        <taxon>Pezizomycotina</taxon>
        <taxon>Eurotiomycetes</taxon>
        <taxon>Eurotiomycetidae</taxon>
        <taxon>Eurotiales</taxon>
        <taxon>Aspergillaceae</taxon>
        <taxon>Penicillium</taxon>
    </lineage>
</organism>
<comment type="caution">
    <text evidence="3">The sequence shown here is derived from an EMBL/GenBank/DDBJ whole genome shotgun (WGS) entry which is preliminary data.</text>
</comment>
<name>A0A9W9LPH9_9EURO</name>
<dbReference type="Proteomes" id="UP001149163">
    <property type="component" value="Unassembled WGS sequence"/>
</dbReference>
<feature type="compositionally biased region" description="Polar residues" evidence="1">
    <location>
        <begin position="373"/>
        <end position="383"/>
    </location>
</feature>
<dbReference type="GeneID" id="81424935"/>
<dbReference type="RefSeq" id="XP_056544501.1">
    <property type="nucleotide sequence ID" value="XM_056685759.1"/>
</dbReference>
<dbReference type="InterPro" id="IPR051026">
    <property type="entry name" value="PI/PC_transfer"/>
</dbReference>
<feature type="region of interest" description="Disordered" evidence="1">
    <location>
        <begin position="1"/>
        <end position="40"/>
    </location>
</feature>
<dbReference type="EMBL" id="JAPQKN010000002">
    <property type="protein sequence ID" value="KAJ5168040.1"/>
    <property type="molecule type" value="Genomic_DNA"/>
</dbReference>
<evidence type="ECO:0000313" key="3">
    <source>
        <dbReference type="EMBL" id="KAJ5168040.1"/>
    </source>
</evidence>
<dbReference type="InterPro" id="IPR001251">
    <property type="entry name" value="CRAL-TRIO_dom"/>
</dbReference>
<dbReference type="Pfam" id="PF00650">
    <property type="entry name" value="CRAL_TRIO"/>
    <property type="match status" value="1"/>
</dbReference>
<dbReference type="InterPro" id="IPR036865">
    <property type="entry name" value="CRAL-TRIO_dom_sf"/>
</dbReference>
<evidence type="ECO:0000256" key="1">
    <source>
        <dbReference type="SAM" id="MobiDB-lite"/>
    </source>
</evidence>
<dbReference type="PANTHER" id="PTHR45657">
    <property type="entry name" value="CRAL-TRIO DOMAIN-CONTAINING PROTEIN YKL091C-RELATED"/>
    <property type="match status" value="1"/>
</dbReference>
<dbReference type="Gene3D" id="1.10.8.20">
    <property type="entry name" value="N-terminal domain of phosphatidylinositol transfer protein sec14p"/>
    <property type="match status" value="1"/>
</dbReference>
<feature type="compositionally biased region" description="Basic and acidic residues" evidence="1">
    <location>
        <begin position="28"/>
        <end position="40"/>
    </location>
</feature>
<keyword evidence="4" id="KW-1185">Reference proteome</keyword>
<sequence length="383" mass="42783">MSPTCQETPVLEHTKENAGCASISGHSSPEKEPADWTEGHQNHLTPEQEVKLSQFKSQCDKAGLKNASDNGSLDVSDATILRFLRSVNFDVDHAFSRFYVAEERRRKKHGLEKFYENVDIPSYETSRRMFSQWTGRRDNHGFPIFVFPVKNFTKSKIENWISALNSSHPGQGHDSLSPHVLHFEALFDNLLHFTLPLCSQLPRPNMDVPISASTHIIDITGVGVTHFWKIRAYLQAASALASTYYPETLGHVFIIGASSFFITIWDIVKKWFDPPTLLKIHILSPSETTATLLAHIAPEDLPKQYGGTLQWEWGNMPNLDAPAMAIAGGLYSQKENGEREYLQGPLRVTDDAIQLLGTIDGKERRGSIPLTKPTGTSESSQGL</sequence>
<reference evidence="3" key="2">
    <citation type="journal article" date="2023" name="IMA Fungus">
        <title>Comparative genomic study of the Penicillium genus elucidates a diverse pangenome and 15 lateral gene transfer events.</title>
        <authorList>
            <person name="Petersen C."/>
            <person name="Sorensen T."/>
            <person name="Nielsen M.R."/>
            <person name="Sondergaard T.E."/>
            <person name="Sorensen J.L."/>
            <person name="Fitzpatrick D.A."/>
            <person name="Frisvad J.C."/>
            <person name="Nielsen K.L."/>
        </authorList>
    </citation>
    <scope>NUCLEOTIDE SEQUENCE</scope>
    <source>
        <strain evidence="3">IBT 26290</strain>
    </source>
</reference>
<dbReference type="InterPro" id="IPR036273">
    <property type="entry name" value="CRAL/TRIO_N_dom_sf"/>
</dbReference>
<reference evidence="3" key="1">
    <citation type="submission" date="2022-11" db="EMBL/GenBank/DDBJ databases">
        <authorList>
            <person name="Petersen C."/>
        </authorList>
    </citation>
    <scope>NUCLEOTIDE SEQUENCE</scope>
    <source>
        <strain evidence="3">IBT 26290</strain>
    </source>
</reference>
<dbReference type="SMART" id="SM00516">
    <property type="entry name" value="SEC14"/>
    <property type="match status" value="1"/>
</dbReference>
<evidence type="ECO:0000259" key="2">
    <source>
        <dbReference type="PROSITE" id="PS50191"/>
    </source>
</evidence>
<dbReference type="OrthoDB" id="30289at2759"/>
<dbReference type="AlphaFoldDB" id="A0A9W9LPH9"/>
<evidence type="ECO:0000313" key="4">
    <source>
        <dbReference type="Proteomes" id="UP001149163"/>
    </source>
</evidence>
<accession>A0A9W9LPH9</accession>
<feature type="region of interest" description="Disordered" evidence="1">
    <location>
        <begin position="364"/>
        <end position="383"/>
    </location>
</feature>
<dbReference type="PROSITE" id="PS50191">
    <property type="entry name" value="CRAL_TRIO"/>
    <property type="match status" value="1"/>
</dbReference>
<dbReference type="CDD" id="cd00170">
    <property type="entry name" value="SEC14"/>
    <property type="match status" value="1"/>
</dbReference>
<feature type="domain" description="CRAL-TRIO" evidence="2">
    <location>
        <begin position="133"/>
        <end position="313"/>
    </location>
</feature>
<dbReference type="SUPFAM" id="SSF46938">
    <property type="entry name" value="CRAL/TRIO N-terminal domain"/>
    <property type="match status" value="1"/>
</dbReference>
<dbReference type="SUPFAM" id="SSF52087">
    <property type="entry name" value="CRAL/TRIO domain"/>
    <property type="match status" value="1"/>
</dbReference>
<dbReference type="Gene3D" id="3.40.525.10">
    <property type="entry name" value="CRAL-TRIO lipid binding domain"/>
    <property type="match status" value="1"/>
</dbReference>
<proteinExistence type="predicted"/>